<keyword evidence="3" id="KW-1185">Reference proteome</keyword>
<accession>U6MTR1</accession>
<dbReference type="GeneID" id="25472306"/>
<sequence length="144" mass="14726">MLFAFLDTQEDFSGAAAALSAIPSLCKTEGIQNFNKRSSSSSSSSSSTAADNDRVDCNLTGVDPECFLVNLAGQVGKTWGTQLADEQRAAEMVQKLLQGEDATLQAAVAACAATPLAVPLLVQFGSALPSPAAVVAEASAACRV</sequence>
<reference evidence="2" key="1">
    <citation type="submission" date="2013-10" db="EMBL/GenBank/DDBJ databases">
        <title>Genomic analysis of the causative agents of coccidiosis in chickens.</title>
        <authorList>
            <person name="Reid A.J."/>
            <person name="Blake D."/>
            <person name="Billington K."/>
            <person name="Browne H."/>
            <person name="Dunn M."/>
            <person name="Hung S."/>
            <person name="Kawahara F."/>
            <person name="Miranda-Saavedra D."/>
            <person name="Mourier T."/>
            <person name="Nagra H."/>
            <person name="Otto T.D."/>
            <person name="Rawlings N."/>
            <person name="Sanchez A."/>
            <person name="Sanders M."/>
            <person name="Subramaniam C."/>
            <person name="Tay Y."/>
            <person name="Dear P."/>
            <person name="Doerig C."/>
            <person name="Gruber A."/>
            <person name="Parkinson J."/>
            <person name="Shirley M."/>
            <person name="Wan K.L."/>
            <person name="Berriman M."/>
            <person name="Tomley F."/>
            <person name="Pain A."/>
        </authorList>
    </citation>
    <scope>NUCLEOTIDE SEQUENCE [LARGE SCALE GENOMIC DNA]</scope>
    <source>
        <strain evidence="2">Houghton</strain>
    </source>
</reference>
<proteinExistence type="predicted"/>
<dbReference type="OrthoDB" id="329815at2759"/>
<feature type="region of interest" description="Disordered" evidence="1">
    <location>
        <begin position="34"/>
        <end position="54"/>
    </location>
</feature>
<dbReference type="EMBL" id="HG723634">
    <property type="protein sequence ID" value="CDJ66483.1"/>
    <property type="molecule type" value="Genomic_DNA"/>
</dbReference>
<evidence type="ECO:0000313" key="2">
    <source>
        <dbReference type="EMBL" id="CDJ66483.1"/>
    </source>
</evidence>
<feature type="compositionally biased region" description="Low complexity" evidence="1">
    <location>
        <begin position="38"/>
        <end position="47"/>
    </location>
</feature>
<dbReference type="VEuPathDB" id="ToxoDB:ENH_00021340"/>
<dbReference type="RefSeq" id="XP_013434951.1">
    <property type="nucleotide sequence ID" value="XM_013579497.1"/>
</dbReference>
<dbReference type="Proteomes" id="UP000030754">
    <property type="component" value="Unassembled WGS sequence"/>
</dbReference>
<dbReference type="AlphaFoldDB" id="U6MTR1"/>
<gene>
    <name evidence="2" type="ORF">ENH_00021340</name>
</gene>
<reference evidence="2" key="2">
    <citation type="submission" date="2013-10" db="EMBL/GenBank/DDBJ databases">
        <authorList>
            <person name="Aslett M."/>
        </authorList>
    </citation>
    <scope>NUCLEOTIDE SEQUENCE [LARGE SCALE GENOMIC DNA]</scope>
    <source>
        <strain evidence="2">Houghton</strain>
    </source>
</reference>
<evidence type="ECO:0000313" key="3">
    <source>
        <dbReference type="Proteomes" id="UP000030754"/>
    </source>
</evidence>
<organism evidence="2 3">
    <name type="scientific">Eimeria necatrix</name>
    <dbReference type="NCBI Taxonomy" id="51315"/>
    <lineage>
        <taxon>Eukaryota</taxon>
        <taxon>Sar</taxon>
        <taxon>Alveolata</taxon>
        <taxon>Apicomplexa</taxon>
        <taxon>Conoidasida</taxon>
        <taxon>Coccidia</taxon>
        <taxon>Eucoccidiorida</taxon>
        <taxon>Eimeriorina</taxon>
        <taxon>Eimeriidae</taxon>
        <taxon>Eimeria</taxon>
    </lineage>
</organism>
<evidence type="ECO:0000256" key="1">
    <source>
        <dbReference type="SAM" id="MobiDB-lite"/>
    </source>
</evidence>
<protein>
    <submittedName>
        <fullName evidence="2">Uncharacterized protein</fullName>
    </submittedName>
</protein>
<name>U6MTR1_9EIME</name>